<dbReference type="InterPro" id="IPR005944">
    <property type="entry name" value="Pro_iminopeptidase"/>
</dbReference>
<dbReference type="Gene3D" id="3.40.50.1820">
    <property type="entry name" value="alpha/beta hydrolase"/>
    <property type="match status" value="1"/>
</dbReference>
<evidence type="ECO:0000256" key="2">
    <source>
        <dbReference type="ARBA" id="ARBA00004496"/>
    </source>
</evidence>
<protein>
    <recommendedName>
        <fullName evidence="5">Proline iminopeptidase</fullName>
        <ecNumber evidence="4">3.4.11.5</ecNumber>
    </recommendedName>
    <alternativeName>
        <fullName evidence="10">Prolyl aminopeptidase</fullName>
    </alternativeName>
</protein>
<dbReference type="InterPro" id="IPR000073">
    <property type="entry name" value="AB_hydrolase_1"/>
</dbReference>
<evidence type="ECO:0000256" key="11">
    <source>
        <dbReference type="SAM" id="SignalP"/>
    </source>
</evidence>
<evidence type="ECO:0000256" key="4">
    <source>
        <dbReference type="ARBA" id="ARBA00012568"/>
    </source>
</evidence>
<keyword evidence="14" id="KW-1185">Reference proteome</keyword>
<reference evidence="13" key="1">
    <citation type="submission" date="2023-04" db="EMBL/GenBank/DDBJ databases">
        <title>Sphingomonas sp. MAHUQ-71 isolated from rice field.</title>
        <authorList>
            <person name="Huq M.A."/>
        </authorList>
    </citation>
    <scope>NUCLEOTIDE SEQUENCE</scope>
    <source>
        <strain evidence="13">MAHUQ-71</strain>
    </source>
</reference>
<evidence type="ECO:0000256" key="1">
    <source>
        <dbReference type="ARBA" id="ARBA00001585"/>
    </source>
</evidence>
<evidence type="ECO:0000256" key="3">
    <source>
        <dbReference type="ARBA" id="ARBA00010088"/>
    </source>
</evidence>
<evidence type="ECO:0000256" key="9">
    <source>
        <dbReference type="ARBA" id="ARBA00022801"/>
    </source>
</evidence>
<dbReference type="Pfam" id="PF00561">
    <property type="entry name" value="Abhydrolase_1"/>
    <property type="match status" value="1"/>
</dbReference>
<dbReference type="EMBL" id="JARYGZ010000001">
    <property type="protein sequence ID" value="MDH7639593.1"/>
    <property type="molecule type" value="Genomic_DNA"/>
</dbReference>
<comment type="similarity">
    <text evidence="3">Belongs to the peptidase S33 family.</text>
</comment>
<keyword evidence="11" id="KW-0732">Signal</keyword>
<dbReference type="RefSeq" id="WP_281044857.1">
    <property type="nucleotide sequence ID" value="NZ_JARYGZ010000001.1"/>
</dbReference>
<dbReference type="PANTHER" id="PTHR43722:SF1">
    <property type="entry name" value="PROLINE IMINOPEPTIDASE"/>
    <property type="match status" value="1"/>
</dbReference>
<comment type="catalytic activity">
    <reaction evidence="1">
        <text>Release of N-terminal proline from a peptide.</text>
        <dbReference type="EC" id="3.4.11.5"/>
    </reaction>
</comment>
<dbReference type="SUPFAM" id="SSF53474">
    <property type="entry name" value="alpha/beta-Hydrolases"/>
    <property type="match status" value="1"/>
</dbReference>
<dbReference type="GO" id="GO:0016787">
    <property type="term" value="F:hydrolase activity"/>
    <property type="evidence" value="ECO:0007669"/>
    <property type="project" value="UniProtKB-KW"/>
</dbReference>
<accession>A0ABT6N2S8</accession>
<evidence type="ECO:0000256" key="8">
    <source>
        <dbReference type="ARBA" id="ARBA00022670"/>
    </source>
</evidence>
<keyword evidence="8" id="KW-0645">Protease</keyword>
<sequence length="376" mass="41873">MAHHRIIAALAAIGLALPAAAQTIEPIAPAPEQDSYSPGRALVADFDKIVSPNGVQESFIATLGGARQYVSVRGADRRNPILLYIHGGPASVELPISWSFQRPWEDAFTVVQWDQRAAGKSFTLNDPEAMRPTLTPDRYRDDAIELIELLRKRYGKRRIFVLGHSWGSAVGLAVAAKRPDLLYAYVGMGQLIDFQQNETQSYAQVLAQAKTDHNDQAVKELEGIAPYPAPDHLDLAKTGIERKWSVYYGGLGYNRRDSDYYIHIGRLSPEYGLADRKAWDASSDFTMSTMWPKLATLSFENLRTLNVPVILFLGRHDTTTPPQIAADWLARLKAPSKRIVWFERSAHLPMIEEPGHAFEALLHDVRPLAGKDLPPS</sequence>
<comment type="caution">
    <text evidence="13">The sequence shown here is derived from an EMBL/GenBank/DDBJ whole genome shotgun (WGS) entry which is preliminary data.</text>
</comment>
<dbReference type="PRINTS" id="PR00793">
    <property type="entry name" value="PROAMNOPTASE"/>
</dbReference>
<gene>
    <name evidence="13" type="ORF">QGN17_12715</name>
</gene>
<evidence type="ECO:0000256" key="6">
    <source>
        <dbReference type="ARBA" id="ARBA00022438"/>
    </source>
</evidence>
<dbReference type="EC" id="3.4.11.5" evidence="4"/>
<dbReference type="Proteomes" id="UP001160625">
    <property type="component" value="Unassembled WGS sequence"/>
</dbReference>
<evidence type="ECO:0000256" key="10">
    <source>
        <dbReference type="ARBA" id="ARBA00029605"/>
    </source>
</evidence>
<evidence type="ECO:0000256" key="7">
    <source>
        <dbReference type="ARBA" id="ARBA00022490"/>
    </source>
</evidence>
<dbReference type="InterPro" id="IPR029058">
    <property type="entry name" value="AB_hydrolase_fold"/>
</dbReference>
<keyword evidence="7" id="KW-0963">Cytoplasm</keyword>
<name>A0ABT6N2S8_9SPHN</name>
<evidence type="ECO:0000259" key="12">
    <source>
        <dbReference type="Pfam" id="PF00561"/>
    </source>
</evidence>
<proteinExistence type="inferred from homology"/>
<evidence type="ECO:0000313" key="13">
    <source>
        <dbReference type="EMBL" id="MDH7639593.1"/>
    </source>
</evidence>
<evidence type="ECO:0000256" key="5">
    <source>
        <dbReference type="ARBA" id="ARBA00021843"/>
    </source>
</evidence>
<feature type="chain" id="PRO_5045054301" description="Proline iminopeptidase" evidence="11">
    <location>
        <begin position="22"/>
        <end position="376"/>
    </location>
</feature>
<comment type="subcellular location">
    <subcellularLocation>
        <location evidence="2">Cytoplasm</location>
    </subcellularLocation>
</comment>
<dbReference type="InterPro" id="IPR002410">
    <property type="entry name" value="Peptidase_S33"/>
</dbReference>
<keyword evidence="6" id="KW-0031">Aminopeptidase</keyword>
<organism evidence="13 14">
    <name type="scientific">Sphingomonas oryzagri</name>
    <dbReference type="NCBI Taxonomy" id="3042314"/>
    <lineage>
        <taxon>Bacteria</taxon>
        <taxon>Pseudomonadati</taxon>
        <taxon>Pseudomonadota</taxon>
        <taxon>Alphaproteobacteria</taxon>
        <taxon>Sphingomonadales</taxon>
        <taxon>Sphingomonadaceae</taxon>
        <taxon>Sphingomonas</taxon>
    </lineage>
</organism>
<keyword evidence="9 13" id="KW-0378">Hydrolase</keyword>
<feature type="domain" description="AB hydrolase-1" evidence="12">
    <location>
        <begin position="80"/>
        <end position="354"/>
    </location>
</feature>
<feature type="signal peptide" evidence="11">
    <location>
        <begin position="1"/>
        <end position="21"/>
    </location>
</feature>
<dbReference type="PANTHER" id="PTHR43722">
    <property type="entry name" value="PROLINE IMINOPEPTIDASE"/>
    <property type="match status" value="1"/>
</dbReference>
<evidence type="ECO:0000313" key="14">
    <source>
        <dbReference type="Proteomes" id="UP001160625"/>
    </source>
</evidence>